<dbReference type="STRING" id="157652.A0A371I6G2"/>
<reference evidence="2" key="1">
    <citation type="submission" date="2018-05" db="EMBL/GenBank/DDBJ databases">
        <title>Draft genome of Mucuna pruriens seed.</title>
        <authorList>
            <person name="Nnadi N.E."/>
            <person name="Vos R."/>
            <person name="Hasami M.H."/>
            <person name="Devisetty U.K."/>
            <person name="Aguiy J.C."/>
        </authorList>
    </citation>
    <scope>NUCLEOTIDE SEQUENCE [LARGE SCALE GENOMIC DNA]</scope>
    <source>
        <strain evidence="2">JCA_2017</strain>
    </source>
</reference>
<evidence type="ECO:0000259" key="1">
    <source>
        <dbReference type="Pfam" id="PF07727"/>
    </source>
</evidence>
<accession>A0A371I6G2</accession>
<protein>
    <submittedName>
        <fullName evidence="2">Copia protein</fullName>
    </submittedName>
</protein>
<organism evidence="2 3">
    <name type="scientific">Mucuna pruriens</name>
    <name type="common">Velvet bean</name>
    <name type="synonym">Dolichos pruriens</name>
    <dbReference type="NCBI Taxonomy" id="157652"/>
    <lineage>
        <taxon>Eukaryota</taxon>
        <taxon>Viridiplantae</taxon>
        <taxon>Streptophyta</taxon>
        <taxon>Embryophyta</taxon>
        <taxon>Tracheophyta</taxon>
        <taxon>Spermatophyta</taxon>
        <taxon>Magnoliopsida</taxon>
        <taxon>eudicotyledons</taxon>
        <taxon>Gunneridae</taxon>
        <taxon>Pentapetalae</taxon>
        <taxon>rosids</taxon>
        <taxon>fabids</taxon>
        <taxon>Fabales</taxon>
        <taxon>Fabaceae</taxon>
        <taxon>Papilionoideae</taxon>
        <taxon>50 kb inversion clade</taxon>
        <taxon>NPAAA clade</taxon>
        <taxon>indigoferoid/millettioid clade</taxon>
        <taxon>Phaseoleae</taxon>
        <taxon>Mucuna</taxon>
    </lineage>
</organism>
<dbReference type="AlphaFoldDB" id="A0A371I6G2"/>
<dbReference type="Proteomes" id="UP000257109">
    <property type="component" value="Unassembled WGS sequence"/>
</dbReference>
<dbReference type="Pfam" id="PF07727">
    <property type="entry name" value="RVT_2"/>
    <property type="match status" value="1"/>
</dbReference>
<dbReference type="EMBL" id="QJKJ01000812">
    <property type="protein sequence ID" value="RDY10599.1"/>
    <property type="molecule type" value="Genomic_DNA"/>
</dbReference>
<sequence>MVYIHALEIDLSINGDDPVSFSQAVSCDNSENFSNIVELLEGCNRVGFKWVFKTKYDSHGNLEYYKARLVAKDFTQKNDIDYKDTFCSISRKDSFRIFIALIAHYDMELHQINVKTFFLNGDLKDNVYMD</sequence>
<proteinExistence type="predicted"/>
<evidence type="ECO:0000313" key="2">
    <source>
        <dbReference type="EMBL" id="RDY10599.1"/>
    </source>
</evidence>
<feature type="non-terminal residue" evidence="2">
    <location>
        <position position="1"/>
    </location>
</feature>
<name>A0A371I6G2_MUCPR</name>
<feature type="domain" description="Reverse transcriptase Ty1/copia-type" evidence="1">
    <location>
        <begin position="35"/>
        <end position="129"/>
    </location>
</feature>
<evidence type="ECO:0000313" key="3">
    <source>
        <dbReference type="Proteomes" id="UP000257109"/>
    </source>
</evidence>
<comment type="caution">
    <text evidence="2">The sequence shown here is derived from an EMBL/GenBank/DDBJ whole genome shotgun (WGS) entry which is preliminary data.</text>
</comment>
<gene>
    <name evidence="2" type="primary">GIP</name>
    <name evidence="2" type="ORF">CR513_04852</name>
</gene>
<keyword evidence="3" id="KW-1185">Reference proteome</keyword>
<dbReference type="InterPro" id="IPR013103">
    <property type="entry name" value="RVT_2"/>
</dbReference>
<dbReference type="OrthoDB" id="411615at2759"/>